<dbReference type="Pfam" id="PF17757">
    <property type="entry name" value="UvrB_inter"/>
    <property type="match status" value="1"/>
</dbReference>
<dbReference type="PANTHER" id="PTHR24029:SF0">
    <property type="entry name" value="UVRABC SYSTEM PROTEIN B"/>
    <property type="match status" value="1"/>
</dbReference>
<dbReference type="GO" id="GO:0016787">
    <property type="term" value="F:hydrolase activity"/>
    <property type="evidence" value="ECO:0007669"/>
    <property type="project" value="UniProtKB-KW"/>
</dbReference>
<dbReference type="InterPro" id="IPR036876">
    <property type="entry name" value="UVR_dom_sf"/>
</dbReference>
<evidence type="ECO:0000256" key="7">
    <source>
        <dbReference type="ARBA" id="ARBA00022840"/>
    </source>
</evidence>
<sequence>MQTYEHLGSELVHFGATKAQHPFDIESRYTPRGDQVSAIEKLSYGVTNNKRYQTLLGVTGSGKTFTMANVIQQTQKPTLIIEPNKTLAAQVASEMKELFPHNAVVYFVSYYDYYQPEAYVPQTDTYIEKDSSINEEVEKLRHQTTSSLLSRRDCIVVASVSCIYGIGSPQDYAGLAPNVDKTQPLERDDFIRSLIDIQYERNDVDLVRGTFRVRGDAVDVFPPYAERPIRIVFFGDEVETIAEIDALNGTIEREFDAIPIWPASHYVTARPKITSAIGTIQDELEARVAELKAHNLLVEAQRLSQRTSYDIEMLETMGFCSGIENYSRHLDGRKPGEPPYTLIDYFPSDMLCIIDESHVALHQLRAMYEGDRSRKVTLVEHGFRLPCALDNRPLRFDEFEARIPQFIYVSATPGDYELSVSKQVVEQVIRPTGLLDPDVCVRPSRGQIDDLADEINTRIAKGERVLVCTLTKHMAADLTEHFLDRGFRVSYMTSDTATLDRIDIIRDLRQGNIDVLVGINLLREGLDIPEVSLVAILDADKEGFLRSRRDLIQTMGRAARNAHGTVIMYADRITQSMREAITETRRRRALQLAYNEEHHIVPQTIKKSLTDVAAFITDAHNTLDSKSRKDGVFYTEKGAVQDHYYHTSNPKGTMRGQAGAGSGDPGNEAAQQLPAQQLPDGAPSPVASGAELSLAALSQDELAAMIGSLNDEMFEASAAMDFERAARVRDQIVELESLKDGASADEILARLKRAAHTTSAFGKKQRFRARKR</sequence>
<evidence type="ECO:0000259" key="16">
    <source>
        <dbReference type="PROSITE" id="PS51192"/>
    </source>
</evidence>
<accession>A0ABP2IX64</accession>
<dbReference type="CDD" id="cd18790">
    <property type="entry name" value="SF2_C_UvrB"/>
    <property type="match status" value="1"/>
</dbReference>
<evidence type="ECO:0000256" key="11">
    <source>
        <dbReference type="ARBA" id="ARBA00029504"/>
    </source>
</evidence>
<evidence type="ECO:0000256" key="6">
    <source>
        <dbReference type="ARBA" id="ARBA00022769"/>
    </source>
</evidence>
<feature type="short sequence motif" description="Beta-hairpin" evidence="12">
    <location>
        <begin position="110"/>
        <end position="133"/>
    </location>
</feature>
<dbReference type="Gene3D" id="3.40.50.300">
    <property type="entry name" value="P-loop containing nucleotide triphosphate hydrolases"/>
    <property type="match status" value="3"/>
</dbReference>
<keyword evidence="8 12" id="KW-0267">Excision nuclease</keyword>
<comment type="subunit">
    <text evidence="10 12 13">Forms a heterotetramer with UvrA during the search for lesions. Interacts with UvrC in an incision complex.</text>
</comment>
<dbReference type="InterPro" id="IPR027417">
    <property type="entry name" value="P-loop_NTPase"/>
</dbReference>
<keyword evidence="9 12" id="KW-0234">DNA repair</keyword>
<evidence type="ECO:0000256" key="10">
    <source>
        <dbReference type="ARBA" id="ARBA00026033"/>
    </source>
</evidence>
<dbReference type="InterPro" id="IPR001943">
    <property type="entry name" value="UVR_dom"/>
</dbReference>
<organism evidence="18 19">
    <name type="scientific">Fannyhessea vaginae PB189-T1-4</name>
    <dbReference type="NCBI Taxonomy" id="866774"/>
    <lineage>
        <taxon>Bacteria</taxon>
        <taxon>Bacillati</taxon>
        <taxon>Actinomycetota</taxon>
        <taxon>Coriobacteriia</taxon>
        <taxon>Coriobacteriales</taxon>
        <taxon>Atopobiaceae</taxon>
        <taxon>Fannyhessea</taxon>
    </lineage>
</organism>
<evidence type="ECO:0000256" key="13">
    <source>
        <dbReference type="RuleBase" id="RU003587"/>
    </source>
</evidence>
<dbReference type="CDD" id="cd17916">
    <property type="entry name" value="DEXHc_UvrB"/>
    <property type="match status" value="1"/>
</dbReference>
<dbReference type="SMART" id="SM00490">
    <property type="entry name" value="HELICc"/>
    <property type="match status" value="1"/>
</dbReference>
<comment type="function">
    <text evidence="12">The UvrABC repair system catalyzes the recognition and processing of DNA lesions. A damage recognition complex composed of 2 UvrA and 2 UvrB subunits scans DNA for abnormalities. Upon binding of the UvrA(2)B(2) complex to a putative damaged site, the DNA wraps around one UvrB monomer. DNA wrap is dependent on ATP binding by UvrB and probably causes local melting of the DNA helix, facilitating insertion of UvrB beta-hairpin between the DNA strands. Then UvrB probes one DNA strand for the presence of a lesion. If a lesion is found the UvrA subunits dissociate and the UvrB-DNA preincision complex is formed. This complex is subsequently bound by UvrC and the second UvrB is released. If no lesion is found, the DNA wraps around the other UvrB subunit that will check the other stand for damage.</text>
</comment>
<feature type="domain" description="UVR" evidence="15">
    <location>
        <begin position="703"/>
        <end position="738"/>
    </location>
</feature>
<evidence type="ECO:0000256" key="4">
    <source>
        <dbReference type="ARBA" id="ARBA00022741"/>
    </source>
</evidence>
<dbReference type="PROSITE" id="PS51192">
    <property type="entry name" value="HELICASE_ATP_BIND_1"/>
    <property type="match status" value="1"/>
</dbReference>
<dbReference type="HAMAP" id="MF_00204">
    <property type="entry name" value="UvrB"/>
    <property type="match status" value="1"/>
</dbReference>
<evidence type="ECO:0000256" key="9">
    <source>
        <dbReference type="ARBA" id="ARBA00023204"/>
    </source>
</evidence>
<dbReference type="InterPro" id="IPR041471">
    <property type="entry name" value="UvrB_inter"/>
</dbReference>
<protein>
    <recommendedName>
        <fullName evidence="11 12">UvrABC system protein B</fullName>
        <shortName evidence="12">Protein UvrB</shortName>
    </recommendedName>
    <alternativeName>
        <fullName evidence="12">Excinuclease ABC subunit B</fullName>
    </alternativeName>
</protein>
<dbReference type="NCBIfam" id="TIGR00631">
    <property type="entry name" value="uvrb"/>
    <property type="match status" value="1"/>
</dbReference>
<dbReference type="SUPFAM" id="SSF52540">
    <property type="entry name" value="P-loop containing nucleoside triphosphate hydrolases"/>
    <property type="match status" value="2"/>
</dbReference>
<keyword evidence="4 12" id="KW-0547">Nucleotide-binding</keyword>
<feature type="region of interest" description="Disordered" evidence="14">
    <location>
        <begin position="644"/>
        <end position="670"/>
    </location>
</feature>
<dbReference type="NCBIfam" id="NF003673">
    <property type="entry name" value="PRK05298.1"/>
    <property type="match status" value="1"/>
</dbReference>
<dbReference type="Pfam" id="PF00271">
    <property type="entry name" value="Helicase_C"/>
    <property type="match status" value="1"/>
</dbReference>
<dbReference type="EMBL" id="AEDQ01000033">
    <property type="protein sequence ID" value="EFL43649.1"/>
    <property type="molecule type" value="Genomic_DNA"/>
</dbReference>
<dbReference type="InterPro" id="IPR001650">
    <property type="entry name" value="Helicase_C-like"/>
</dbReference>
<dbReference type="InterPro" id="IPR006935">
    <property type="entry name" value="Helicase/UvrB_N"/>
</dbReference>
<proteinExistence type="inferred from homology"/>
<dbReference type="Proteomes" id="UP000004431">
    <property type="component" value="Unassembled WGS sequence"/>
</dbReference>
<dbReference type="PANTHER" id="PTHR24029">
    <property type="entry name" value="UVRABC SYSTEM PROTEIN B"/>
    <property type="match status" value="1"/>
</dbReference>
<dbReference type="RefSeq" id="WP_006304781.1">
    <property type="nucleotide sequence ID" value="NZ_AEDQ01000033.1"/>
</dbReference>
<evidence type="ECO:0000256" key="3">
    <source>
        <dbReference type="ARBA" id="ARBA00022490"/>
    </source>
</evidence>
<keyword evidence="7 12" id="KW-0067">ATP-binding</keyword>
<dbReference type="PROSITE" id="PS50151">
    <property type="entry name" value="UVR"/>
    <property type="match status" value="1"/>
</dbReference>
<evidence type="ECO:0000256" key="1">
    <source>
        <dbReference type="ARBA" id="ARBA00004496"/>
    </source>
</evidence>
<evidence type="ECO:0000256" key="14">
    <source>
        <dbReference type="SAM" id="MobiDB-lite"/>
    </source>
</evidence>
<feature type="binding site" evidence="12">
    <location>
        <begin position="57"/>
        <end position="64"/>
    </location>
    <ligand>
        <name>ATP</name>
        <dbReference type="ChEBI" id="CHEBI:30616"/>
    </ligand>
</feature>
<dbReference type="Gene3D" id="4.10.860.10">
    <property type="entry name" value="UVR domain"/>
    <property type="match status" value="1"/>
</dbReference>
<keyword evidence="18" id="KW-0378">Hydrolase</keyword>
<keyword evidence="5 12" id="KW-0227">DNA damage</keyword>
<comment type="subcellular location">
    <subcellularLocation>
        <location evidence="1 12 13">Cytoplasm</location>
    </subcellularLocation>
</comment>
<evidence type="ECO:0000256" key="2">
    <source>
        <dbReference type="ARBA" id="ARBA00008533"/>
    </source>
</evidence>
<name>A0ABP2IX64_9ACTN</name>
<evidence type="ECO:0000259" key="17">
    <source>
        <dbReference type="PROSITE" id="PS51194"/>
    </source>
</evidence>
<keyword evidence="12 13" id="KW-0742">SOS response</keyword>
<dbReference type="InterPro" id="IPR004807">
    <property type="entry name" value="UvrB"/>
</dbReference>
<keyword evidence="19" id="KW-1185">Reference proteome</keyword>
<keyword evidence="6 12" id="KW-0228">DNA excision</keyword>
<dbReference type="InterPro" id="IPR014001">
    <property type="entry name" value="Helicase_ATP-bd"/>
</dbReference>
<feature type="domain" description="Helicase ATP-binding" evidence="16">
    <location>
        <begin position="44"/>
        <end position="197"/>
    </location>
</feature>
<evidence type="ECO:0000256" key="8">
    <source>
        <dbReference type="ARBA" id="ARBA00022881"/>
    </source>
</evidence>
<comment type="caution">
    <text evidence="18">The sequence shown here is derived from an EMBL/GenBank/DDBJ whole genome shotgun (WGS) entry which is preliminary data.</text>
</comment>
<dbReference type="Pfam" id="PF02151">
    <property type="entry name" value="UVR"/>
    <property type="match status" value="1"/>
</dbReference>
<evidence type="ECO:0000259" key="15">
    <source>
        <dbReference type="PROSITE" id="PS50151"/>
    </source>
</evidence>
<dbReference type="Pfam" id="PF04851">
    <property type="entry name" value="ResIII"/>
    <property type="match status" value="1"/>
</dbReference>
<gene>
    <name evidence="12 18" type="primary">uvrB</name>
    <name evidence="18" type="ORF">HMPREF9248_0683</name>
</gene>
<reference evidence="18 19" key="1">
    <citation type="submission" date="2010-08" db="EMBL/GenBank/DDBJ databases">
        <authorList>
            <person name="Durkin A.S."/>
            <person name="Madupu R."/>
            <person name="Torralba M."/>
            <person name="Gillis M."/>
            <person name="Methe B."/>
            <person name="Sutton G."/>
            <person name="Nelson K.E."/>
        </authorList>
    </citation>
    <scope>NUCLEOTIDE SEQUENCE [LARGE SCALE GENOMIC DNA]</scope>
    <source>
        <strain evidence="18 19">PB189-T1-4</strain>
    </source>
</reference>
<evidence type="ECO:0000313" key="18">
    <source>
        <dbReference type="EMBL" id="EFL43649.1"/>
    </source>
</evidence>
<comment type="similarity">
    <text evidence="2 12 13">Belongs to the UvrB family.</text>
</comment>
<dbReference type="SUPFAM" id="SSF46600">
    <property type="entry name" value="C-terminal UvrC-binding domain of UvrB"/>
    <property type="match status" value="1"/>
</dbReference>
<evidence type="ECO:0000256" key="12">
    <source>
        <dbReference type="HAMAP-Rule" id="MF_00204"/>
    </source>
</evidence>
<feature type="domain" description="Helicase C-terminal" evidence="17">
    <location>
        <begin position="447"/>
        <end position="609"/>
    </location>
</feature>
<evidence type="ECO:0000256" key="5">
    <source>
        <dbReference type="ARBA" id="ARBA00022763"/>
    </source>
</evidence>
<dbReference type="PROSITE" id="PS51194">
    <property type="entry name" value="HELICASE_CTER"/>
    <property type="match status" value="1"/>
</dbReference>
<dbReference type="InterPro" id="IPR024759">
    <property type="entry name" value="UvrB_YAD/RRR_dom"/>
</dbReference>
<dbReference type="Pfam" id="PF12344">
    <property type="entry name" value="UvrB"/>
    <property type="match status" value="1"/>
</dbReference>
<dbReference type="SMART" id="SM00487">
    <property type="entry name" value="DEXDc"/>
    <property type="match status" value="1"/>
</dbReference>
<comment type="domain">
    <text evidence="12">The beta-hairpin motif is involved in DNA binding.</text>
</comment>
<keyword evidence="3 12" id="KW-0963">Cytoplasm</keyword>
<evidence type="ECO:0000313" key="19">
    <source>
        <dbReference type="Proteomes" id="UP000004431"/>
    </source>
</evidence>